<dbReference type="Gene3D" id="3.30.60.90">
    <property type="match status" value="1"/>
</dbReference>
<feature type="compositionally biased region" description="Acidic residues" evidence="5">
    <location>
        <begin position="1122"/>
        <end position="1135"/>
    </location>
</feature>
<feature type="compositionally biased region" description="Basic and acidic residues" evidence="5">
    <location>
        <begin position="30"/>
        <end position="50"/>
    </location>
</feature>
<gene>
    <name evidence="7" type="ORF">CC80DRAFT_534088</name>
</gene>
<feature type="compositionally biased region" description="Acidic residues" evidence="5">
    <location>
        <begin position="460"/>
        <end position="470"/>
    </location>
</feature>
<keyword evidence="8" id="KW-1185">Reference proteome</keyword>
<dbReference type="InterPro" id="IPR027417">
    <property type="entry name" value="P-loop_NTPase"/>
</dbReference>
<dbReference type="EMBL" id="ML976987">
    <property type="protein sequence ID" value="KAF1958309.1"/>
    <property type="molecule type" value="Genomic_DNA"/>
</dbReference>
<dbReference type="Proteomes" id="UP000800035">
    <property type="component" value="Unassembled WGS sequence"/>
</dbReference>
<dbReference type="PANTHER" id="PTHR10039:SF17">
    <property type="entry name" value="FUNGAL STAND N-TERMINAL GOODBYE DOMAIN-CONTAINING PROTEIN-RELATED"/>
    <property type="match status" value="1"/>
</dbReference>
<feature type="compositionally biased region" description="Basic and acidic residues" evidence="5">
    <location>
        <begin position="448"/>
        <end position="459"/>
    </location>
</feature>
<proteinExistence type="predicted"/>
<keyword evidence="1" id="KW-0479">Metal-binding</keyword>
<dbReference type="OrthoDB" id="448455at2759"/>
<feature type="region of interest" description="Disordered" evidence="5">
    <location>
        <begin position="444"/>
        <end position="474"/>
    </location>
</feature>
<evidence type="ECO:0000256" key="5">
    <source>
        <dbReference type="SAM" id="MobiDB-lite"/>
    </source>
</evidence>
<evidence type="ECO:0000313" key="7">
    <source>
        <dbReference type="EMBL" id="KAF1958309.1"/>
    </source>
</evidence>
<reference evidence="7" key="1">
    <citation type="journal article" date="2020" name="Stud. Mycol.">
        <title>101 Dothideomycetes genomes: a test case for predicting lifestyles and emergence of pathogens.</title>
        <authorList>
            <person name="Haridas S."/>
            <person name="Albert R."/>
            <person name="Binder M."/>
            <person name="Bloem J."/>
            <person name="Labutti K."/>
            <person name="Salamov A."/>
            <person name="Andreopoulos B."/>
            <person name="Baker S."/>
            <person name="Barry K."/>
            <person name="Bills G."/>
            <person name="Bluhm B."/>
            <person name="Cannon C."/>
            <person name="Castanera R."/>
            <person name="Culley D."/>
            <person name="Daum C."/>
            <person name="Ezra D."/>
            <person name="Gonzalez J."/>
            <person name="Henrissat B."/>
            <person name="Kuo A."/>
            <person name="Liang C."/>
            <person name="Lipzen A."/>
            <person name="Lutzoni F."/>
            <person name="Magnuson J."/>
            <person name="Mondo S."/>
            <person name="Nolan M."/>
            <person name="Ohm R."/>
            <person name="Pangilinan J."/>
            <person name="Park H.-J."/>
            <person name="Ramirez L."/>
            <person name="Alfaro M."/>
            <person name="Sun H."/>
            <person name="Tritt A."/>
            <person name="Yoshinaga Y."/>
            <person name="Zwiers L.-H."/>
            <person name="Turgeon B."/>
            <person name="Goodwin S."/>
            <person name="Spatafora J."/>
            <person name="Crous P."/>
            <person name="Grigoriev I."/>
        </authorList>
    </citation>
    <scope>NUCLEOTIDE SEQUENCE</scope>
    <source>
        <strain evidence="7">CBS 675.92</strain>
    </source>
</reference>
<evidence type="ECO:0000256" key="3">
    <source>
        <dbReference type="ARBA" id="ARBA00022771"/>
    </source>
</evidence>
<name>A0A6A5U2X2_9PLEO</name>
<evidence type="ECO:0000259" key="6">
    <source>
        <dbReference type="Pfam" id="PF24883"/>
    </source>
</evidence>
<keyword evidence="3" id="KW-0863">Zinc-finger</keyword>
<dbReference type="GO" id="GO:0008270">
    <property type="term" value="F:zinc ion binding"/>
    <property type="evidence" value="ECO:0007669"/>
    <property type="project" value="UniProtKB-KW"/>
</dbReference>
<keyword evidence="2" id="KW-0677">Repeat</keyword>
<evidence type="ECO:0000256" key="4">
    <source>
        <dbReference type="ARBA" id="ARBA00022833"/>
    </source>
</evidence>
<dbReference type="PANTHER" id="PTHR10039">
    <property type="entry name" value="AMELOGENIN"/>
    <property type="match status" value="1"/>
</dbReference>
<feature type="domain" description="Nephrocystin 3-like N-terminal" evidence="6">
    <location>
        <begin position="109"/>
        <end position="279"/>
    </location>
</feature>
<sequence length="1255" mass="142502">MELRVNQEMTMDGMQELEDHLMGAMRAIAKADARNKKDTEKHSDPEDTEKRKHPNRPGGMGDISDRKAQTLRPLKAFFDDKDNKFLNWNDAQRENITLHRIHEDALVPGTAEWLFTNAAWDQWRTGGSSLLWLRGEDGVGKSFLSFASVRKLLNQADGSTVAYFHFRETVACLQSVQNAIACTALQIAKSDPKYAKYIGNKLADNENKAAKTTPWQRLFLSAYGDIADEHGADAPLNSKVYMIFDGLDELPEEQLHVFKLFLADMKRSSSRIRILVSSRPQQSFIEKSDPLVIDITKAKMTHDINIFLRDRLNSYVFPRLKSFSSATKKMIRRKIIRQADGVLYADHMLRRLSYIGREGAVLQELEDMPQGLSQLYKVLLGDCRRGRSKEQYEALKKLFAWIAFSTRPLSLAEASELAGLTIAEEDLDIEDEVIGRSARILEIFPPSRTEDDNQDQNKEDTDDEDDEYTSEETPVNVDEYRKAPLMFHERSLHQYFRAVSTNEDENEELRTPARTAHTTIMAMGTRARAEKIRGEVLDEHFNKIDVDTATETEIGQMLECLHSILTDEKRISRVFDHFADPSELYPEAVEGEPIPWDNRVTQWTAKAATLPDGVITADVKAWASELAKDEKHVLWTLSKAHVRNWLGLRSQVSILQAYRTAEATTRICGQLEATAQDPLKEILSVAQHFNQTLDEKGMRAVGVTLFHADLSACSDAIATYKTYNLSLQTAPPTEFRKVYLWNDRADVMLWSLYRTKASYLANLDEKSQAFQAYEEARRLASNEWKGFLNGWVLEDIAQLFDEDEDPDGHRLMDALKTWTDRELQLWFDYSLIPYADMDALERMFRAAKLTGETHLVPEWLHKYGRKLAPRSLTAFNLQFALADFYSSVTGDTDKAKAVMRTILTMQHPSIDATTVEILDNAISETRLALAGIIFSQFSSSHDPLRKEELVQEMKHLPGTHGSEVSFLESHIGMLYANMLRIMGPAREYEKYMNELFETCVKGLADDDFYNDGPALRLLAKVLSSLEGLEFDARVALSAQFSVPDRDVQRKALAWKSVTSSDDDDVDDDGEAVESSASVVVIDKQDHAHEQTHDSIVVEPNITDTEAISSNPPPTNTTPTPLQEEETDDQDLEGEDSGGIECDGCGTTLYKWDQPLYLCLICPNTDLCVACHDKKRGLSEEQDSKAWRRFCDAEHRFIKGPMKGWKEVKNGVVRVEGREAFTVGEWLKGMKGERWPEAWGRYWRRPGGLRDVDVGD</sequence>
<evidence type="ECO:0000313" key="8">
    <source>
        <dbReference type="Proteomes" id="UP000800035"/>
    </source>
</evidence>
<protein>
    <recommendedName>
        <fullName evidence="6">Nephrocystin 3-like N-terminal domain-containing protein</fullName>
    </recommendedName>
</protein>
<organism evidence="7 8">
    <name type="scientific">Byssothecium circinans</name>
    <dbReference type="NCBI Taxonomy" id="147558"/>
    <lineage>
        <taxon>Eukaryota</taxon>
        <taxon>Fungi</taxon>
        <taxon>Dikarya</taxon>
        <taxon>Ascomycota</taxon>
        <taxon>Pezizomycotina</taxon>
        <taxon>Dothideomycetes</taxon>
        <taxon>Pleosporomycetidae</taxon>
        <taxon>Pleosporales</taxon>
        <taxon>Massarineae</taxon>
        <taxon>Massarinaceae</taxon>
        <taxon>Byssothecium</taxon>
    </lineage>
</organism>
<dbReference type="InterPro" id="IPR043145">
    <property type="entry name" value="Znf_ZZ_sf"/>
</dbReference>
<evidence type="ECO:0000256" key="1">
    <source>
        <dbReference type="ARBA" id="ARBA00022723"/>
    </source>
</evidence>
<dbReference type="Gene3D" id="3.40.50.300">
    <property type="entry name" value="P-loop containing nucleotide triphosphate hydrolases"/>
    <property type="match status" value="1"/>
</dbReference>
<dbReference type="InterPro" id="IPR056884">
    <property type="entry name" value="NPHP3-like_N"/>
</dbReference>
<feature type="region of interest" description="Disordered" evidence="5">
    <location>
        <begin position="1102"/>
        <end position="1135"/>
    </location>
</feature>
<dbReference type="Pfam" id="PF24883">
    <property type="entry name" value="NPHP3_N"/>
    <property type="match status" value="1"/>
</dbReference>
<feature type="region of interest" description="Disordered" evidence="5">
    <location>
        <begin position="30"/>
        <end position="66"/>
    </location>
</feature>
<dbReference type="AlphaFoldDB" id="A0A6A5U2X2"/>
<dbReference type="SUPFAM" id="SSF57850">
    <property type="entry name" value="RING/U-box"/>
    <property type="match status" value="1"/>
</dbReference>
<keyword evidence="4" id="KW-0862">Zinc</keyword>
<evidence type="ECO:0000256" key="2">
    <source>
        <dbReference type="ARBA" id="ARBA00022737"/>
    </source>
</evidence>
<accession>A0A6A5U2X2</accession>